<organism evidence="11 12">
    <name type="scientific">Peptostreptococcus anaerobius</name>
    <dbReference type="NCBI Taxonomy" id="1261"/>
    <lineage>
        <taxon>Bacteria</taxon>
        <taxon>Bacillati</taxon>
        <taxon>Bacillota</taxon>
        <taxon>Clostridia</taxon>
        <taxon>Peptostreptococcales</taxon>
        <taxon>Peptostreptococcaceae</taxon>
        <taxon>Peptostreptococcus</taxon>
    </lineage>
</organism>
<dbReference type="GO" id="GO:0005886">
    <property type="term" value="C:plasma membrane"/>
    <property type="evidence" value="ECO:0007669"/>
    <property type="project" value="UniProtKB-SubCell"/>
</dbReference>
<feature type="transmembrane region" description="Helical" evidence="10">
    <location>
        <begin position="268"/>
        <end position="290"/>
    </location>
</feature>
<feature type="transmembrane region" description="Helical" evidence="10">
    <location>
        <begin position="133"/>
        <end position="151"/>
    </location>
</feature>
<dbReference type="PANTHER" id="PTHR43823:SF3">
    <property type="entry name" value="MULTIDRUG EXPORT PROTEIN MEPA"/>
    <property type="match status" value="1"/>
</dbReference>
<evidence type="ECO:0000313" key="11">
    <source>
        <dbReference type="EMBL" id="KXI10885.1"/>
    </source>
</evidence>
<keyword evidence="6 10" id="KW-0812">Transmembrane</keyword>
<protein>
    <recommendedName>
        <fullName evidence="3">Multidrug export protein MepA</fullName>
    </recommendedName>
</protein>
<name>A0A135YN93_9FIRM</name>
<comment type="similarity">
    <text evidence="2">Belongs to the multi antimicrobial extrusion (MATE) (TC 2.A.66.1) family. MepA subfamily.</text>
</comment>
<reference evidence="11 12" key="1">
    <citation type="submission" date="2016-02" db="EMBL/GenBank/DDBJ databases">
        <authorList>
            <person name="Wen L."/>
            <person name="He K."/>
            <person name="Yang H."/>
        </authorList>
    </citation>
    <scope>NUCLEOTIDE SEQUENCE [LARGE SCALE GENOMIC DNA]</scope>
    <source>
        <strain evidence="11 12">MJR8628A</strain>
    </source>
</reference>
<dbReference type="GO" id="GO:0015297">
    <property type="term" value="F:antiporter activity"/>
    <property type="evidence" value="ECO:0007669"/>
    <property type="project" value="InterPro"/>
</dbReference>
<dbReference type="AlphaFoldDB" id="A0A135YN93"/>
<evidence type="ECO:0000256" key="4">
    <source>
        <dbReference type="ARBA" id="ARBA00022448"/>
    </source>
</evidence>
<keyword evidence="4" id="KW-0813">Transport</keyword>
<feature type="transmembrane region" description="Helical" evidence="10">
    <location>
        <begin position="389"/>
        <end position="409"/>
    </location>
</feature>
<evidence type="ECO:0000256" key="2">
    <source>
        <dbReference type="ARBA" id="ARBA00008417"/>
    </source>
</evidence>
<gene>
    <name evidence="11" type="ORF">HMPREF3195_01627</name>
</gene>
<sequence>MNKDLENDSISSLLVKLSIPAIVSMLIAAIYNIVDRIFVGQSDPLGLTAIGITMPFQVMQMAFVLLIGIGGSTLISIKNGEKDYDGAERLLSSSLVLIVITQILVTAVCLIFLDPLFSLLGVSESVYKLAKDYIVIILIGGAPGLTGYCLNNTVRSLGFAKPSMYIVFISSVINIVLDFIFIYIFKWGVRGAAIATLISQTIVTVYVIYFFLKNKDTHIKLRKGRIKLTLEEVKDIALNGLPNFYMQIFGTLVAVVLNRSIIHYGSDYQLASVTIISSISLFVTMIIYGIGQGAQPLIGYNFGAKRYERVEETVKLSLMIMLAVSLSFLVAIEVFPHVFTRMFTSQRDLLEITNKNIRIYLLGIPFIACHSLATTFLQSTKQPRSATILYVLRYGGILLPAIYLIPRFLGVDGVYISNAVSDIGSGLVALVYLAKSLKKLSKGHRIANLDTKIDDIVK</sequence>
<dbReference type="InterPro" id="IPR051327">
    <property type="entry name" value="MATE_MepA_subfamily"/>
</dbReference>
<feature type="transmembrane region" description="Helical" evidence="10">
    <location>
        <begin position="163"/>
        <end position="185"/>
    </location>
</feature>
<feature type="transmembrane region" description="Helical" evidence="10">
    <location>
        <begin position="90"/>
        <end position="113"/>
    </location>
</feature>
<keyword evidence="8 10" id="KW-0472">Membrane</keyword>
<evidence type="ECO:0000256" key="1">
    <source>
        <dbReference type="ARBA" id="ARBA00004651"/>
    </source>
</evidence>
<evidence type="ECO:0000256" key="7">
    <source>
        <dbReference type="ARBA" id="ARBA00022989"/>
    </source>
</evidence>
<feature type="transmembrane region" description="Helical" evidence="10">
    <location>
        <begin position="415"/>
        <end position="434"/>
    </location>
</feature>
<dbReference type="RefSeq" id="WP_061101989.1">
    <property type="nucleotide sequence ID" value="NZ_KQ961837.1"/>
</dbReference>
<evidence type="ECO:0000256" key="9">
    <source>
        <dbReference type="ARBA" id="ARBA00023251"/>
    </source>
</evidence>
<keyword evidence="7 10" id="KW-1133">Transmembrane helix</keyword>
<feature type="transmembrane region" description="Helical" evidence="10">
    <location>
        <begin position="46"/>
        <end position="69"/>
    </location>
</feature>
<evidence type="ECO:0000256" key="5">
    <source>
        <dbReference type="ARBA" id="ARBA00022475"/>
    </source>
</evidence>
<dbReference type="Proteomes" id="UP000070326">
    <property type="component" value="Unassembled WGS sequence"/>
</dbReference>
<keyword evidence="9" id="KW-0046">Antibiotic resistance</keyword>
<feature type="transmembrane region" description="Helical" evidence="10">
    <location>
        <begin position="244"/>
        <end position="262"/>
    </location>
</feature>
<feature type="transmembrane region" description="Helical" evidence="10">
    <location>
        <begin position="191"/>
        <end position="212"/>
    </location>
</feature>
<dbReference type="GO" id="GO:0042910">
    <property type="term" value="F:xenobiotic transmembrane transporter activity"/>
    <property type="evidence" value="ECO:0007669"/>
    <property type="project" value="InterPro"/>
</dbReference>
<accession>A0A135YN93</accession>
<comment type="subcellular location">
    <subcellularLocation>
        <location evidence="1">Cell membrane</location>
        <topology evidence="1">Multi-pass membrane protein</topology>
    </subcellularLocation>
</comment>
<feature type="transmembrane region" description="Helical" evidence="10">
    <location>
        <begin position="316"/>
        <end position="339"/>
    </location>
</feature>
<evidence type="ECO:0000256" key="10">
    <source>
        <dbReference type="SAM" id="Phobius"/>
    </source>
</evidence>
<feature type="transmembrane region" description="Helical" evidence="10">
    <location>
        <begin position="359"/>
        <end position="377"/>
    </location>
</feature>
<keyword evidence="5" id="KW-1003">Cell membrane</keyword>
<evidence type="ECO:0000313" key="12">
    <source>
        <dbReference type="Proteomes" id="UP000070326"/>
    </source>
</evidence>
<dbReference type="InterPro" id="IPR048279">
    <property type="entry name" value="MdtK-like"/>
</dbReference>
<dbReference type="eggNOG" id="COG0534">
    <property type="taxonomic scope" value="Bacteria"/>
</dbReference>
<dbReference type="EMBL" id="LSQZ01000085">
    <property type="protein sequence ID" value="KXI10885.1"/>
    <property type="molecule type" value="Genomic_DNA"/>
</dbReference>
<dbReference type="GO" id="GO:0046677">
    <property type="term" value="P:response to antibiotic"/>
    <property type="evidence" value="ECO:0007669"/>
    <property type="project" value="UniProtKB-KW"/>
</dbReference>
<dbReference type="PIRSF" id="PIRSF006603">
    <property type="entry name" value="DinF"/>
    <property type="match status" value="1"/>
</dbReference>
<evidence type="ECO:0000256" key="8">
    <source>
        <dbReference type="ARBA" id="ARBA00023136"/>
    </source>
</evidence>
<dbReference type="STRING" id="1261.HMPREF3195_01627"/>
<dbReference type="NCBIfam" id="TIGR00797">
    <property type="entry name" value="matE"/>
    <property type="match status" value="1"/>
</dbReference>
<dbReference type="PANTHER" id="PTHR43823">
    <property type="entry name" value="SPORULATION PROTEIN YKVU"/>
    <property type="match status" value="1"/>
</dbReference>
<dbReference type="Pfam" id="PF01554">
    <property type="entry name" value="MatE"/>
    <property type="match status" value="2"/>
</dbReference>
<dbReference type="CDD" id="cd13143">
    <property type="entry name" value="MATE_MepA_like"/>
    <property type="match status" value="1"/>
</dbReference>
<feature type="transmembrane region" description="Helical" evidence="10">
    <location>
        <begin position="12"/>
        <end position="34"/>
    </location>
</feature>
<dbReference type="InterPro" id="IPR002528">
    <property type="entry name" value="MATE_fam"/>
</dbReference>
<comment type="caution">
    <text evidence="11">The sequence shown here is derived from an EMBL/GenBank/DDBJ whole genome shotgun (WGS) entry which is preliminary data.</text>
</comment>
<evidence type="ECO:0000256" key="6">
    <source>
        <dbReference type="ARBA" id="ARBA00022692"/>
    </source>
</evidence>
<dbReference type="InterPro" id="IPR045070">
    <property type="entry name" value="MATE_MepA-like"/>
</dbReference>
<proteinExistence type="inferred from homology"/>
<dbReference type="PATRIC" id="fig|1261.5.peg.1632"/>
<evidence type="ECO:0000256" key="3">
    <source>
        <dbReference type="ARBA" id="ARBA00022106"/>
    </source>
</evidence>